<dbReference type="SMART" id="SM00278">
    <property type="entry name" value="HhH1"/>
    <property type="match status" value="2"/>
</dbReference>
<dbReference type="GO" id="GO:0000400">
    <property type="term" value="F:four-way junction DNA binding"/>
    <property type="evidence" value="ECO:0007669"/>
    <property type="project" value="UniProtKB-UniRule"/>
</dbReference>
<dbReference type="InterPro" id="IPR011114">
    <property type="entry name" value="RuvA_C"/>
</dbReference>
<dbReference type="SUPFAM" id="SSF47781">
    <property type="entry name" value="RuvA domain 2-like"/>
    <property type="match status" value="1"/>
</dbReference>
<dbReference type="Proteomes" id="UP000294919">
    <property type="component" value="Unassembled WGS sequence"/>
</dbReference>
<comment type="caution">
    <text evidence="6">Lacks conserved residue(s) required for the propagation of feature annotation.</text>
</comment>
<organism evidence="8 9">
    <name type="scientific">Marinisporobacter balticus</name>
    <dbReference type="NCBI Taxonomy" id="2018667"/>
    <lineage>
        <taxon>Bacteria</taxon>
        <taxon>Bacillati</taxon>
        <taxon>Bacillota</taxon>
        <taxon>Clostridia</taxon>
        <taxon>Peptostreptococcales</taxon>
        <taxon>Thermotaleaceae</taxon>
        <taxon>Marinisporobacter</taxon>
    </lineage>
</organism>
<keyword evidence="8" id="KW-0378">Hydrolase</keyword>
<dbReference type="InterPro" id="IPR003583">
    <property type="entry name" value="Hlx-hairpin-Hlx_DNA-bd_motif"/>
</dbReference>
<evidence type="ECO:0000313" key="8">
    <source>
        <dbReference type="EMBL" id="TCO79855.1"/>
    </source>
</evidence>
<dbReference type="Gene3D" id="1.10.8.10">
    <property type="entry name" value="DNA helicase RuvA subunit, C-terminal domain"/>
    <property type="match status" value="1"/>
</dbReference>
<proteinExistence type="inferred from homology"/>
<keyword evidence="8" id="KW-0547">Nucleotide-binding</keyword>
<sequence>MFEYIKGNLEFIGEEYIVVDNYDIGYKIYTSNESIADLKTKLGAVIVYTQIIVRDDDMSIFGFSTREELKMFRLLTTVNGIGSKVALGILSSIPMGNLVGIIVAEDTHSLTKAQGVGKKTAQRIILELKDKVDLKIAVMEPSLISQIHNENDDAEEAISALVALGYTKGEAKKAVDYVKDACGNIEDVIKKALKFLSK</sequence>
<feature type="region of interest" description="Domain I" evidence="6">
    <location>
        <begin position="1"/>
        <end position="64"/>
    </location>
</feature>
<evidence type="ECO:0000256" key="4">
    <source>
        <dbReference type="ARBA" id="ARBA00023172"/>
    </source>
</evidence>
<comment type="subcellular location">
    <subcellularLocation>
        <location evidence="6">Cytoplasm</location>
    </subcellularLocation>
</comment>
<comment type="subunit">
    <text evidence="6">Homotetramer. Forms an RuvA(8)-RuvB(12)-Holliday junction (HJ) complex. HJ DNA is sandwiched between 2 RuvA tetramers; dsDNA enters through RuvA and exits via RuvB. An RuvB hexamer assembles on each DNA strand where it exits the tetramer. Each RuvB hexamer is contacted by two RuvA subunits (via domain III) on 2 adjacent RuvB subunits; this complex drives branch migration. In the full resolvosome a probable DNA-RuvA(4)-RuvB(12)-RuvC(2) complex forms which resolves the HJ.</text>
</comment>
<dbReference type="SUPFAM" id="SSF50249">
    <property type="entry name" value="Nucleic acid-binding proteins"/>
    <property type="match status" value="1"/>
</dbReference>
<dbReference type="GO" id="GO:0048476">
    <property type="term" value="C:Holliday junction resolvase complex"/>
    <property type="evidence" value="ECO:0007669"/>
    <property type="project" value="UniProtKB-UniRule"/>
</dbReference>
<dbReference type="InterPro" id="IPR036267">
    <property type="entry name" value="RuvA_C_sf"/>
</dbReference>
<keyword evidence="8" id="KW-0347">Helicase</keyword>
<dbReference type="InterPro" id="IPR000085">
    <property type="entry name" value="RuvA"/>
</dbReference>
<dbReference type="InterPro" id="IPR013849">
    <property type="entry name" value="DNA_helicase_Holl-junc_RuvA_I"/>
</dbReference>
<dbReference type="EMBL" id="SLWV01000001">
    <property type="protein sequence ID" value="TCO79855.1"/>
    <property type="molecule type" value="Genomic_DNA"/>
</dbReference>
<dbReference type="CDD" id="cd14332">
    <property type="entry name" value="UBA_RuvA_C"/>
    <property type="match status" value="1"/>
</dbReference>
<feature type="domain" description="Helix-hairpin-helix DNA-binding motif class 1" evidence="7">
    <location>
        <begin position="73"/>
        <end position="92"/>
    </location>
</feature>
<protein>
    <recommendedName>
        <fullName evidence="6">Holliday junction branch migration complex subunit RuvA</fullName>
    </recommendedName>
</protein>
<dbReference type="GO" id="GO:0006310">
    <property type="term" value="P:DNA recombination"/>
    <property type="evidence" value="ECO:0007669"/>
    <property type="project" value="UniProtKB-UniRule"/>
</dbReference>
<evidence type="ECO:0000313" key="9">
    <source>
        <dbReference type="Proteomes" id="UP000294919"/>
    </source>
</evidence>
<dbReference type="InterPro" id="IPR012340">
    <property type="entry name" value="NA-bd_OB-fold"/>
</dbReference>
<reference evidence="8 9" key="1">
    <citation type="submission" date="2019-03" db="EMBL/GenBank/DDBJ databases">
        <title>Genomic Encyclopedia of Type Strains, Phase IV (KMG-IV): sequencing the most valuable type-strain genomes for metagenomic binning, comparative biology and taxonomic classification.</title>
        <authorList>
            <person name="Goeker M."/>
        </authorList>
    </citation>
    <scope>NUCLEOTIDE SEQUENCE [LARGE SCALE GENOMIC DNA]</scope>
    <source>
        <strain evidence="8 9">DSM 102940</strain>
    </source>
</reference>
<dbReference type="NCBIfam" id="TIGR00084">
    <property type="entry name" value="ruvA"/>
    <property type="match status" value="1"/>
</dbReference>
<dbReference type="Pfam" id="PF01330">
    <property type="entry name" value="RuvA_N"/>
    <property type="match status" value="1"/>
</dbReference>
<comment type="function">
    <text evidence="6">The RuvA-RuvB-RuvC complex processes Holliday junction (HJ) DNA during genetic recombination and DNA repair, while the RuvA-RuvB complex plays an important role in the rescue of blocked DNA replication forks via replication fork reversal (RFR). RuvA specifically binds to HJ cruciform DNA, conferring on it an open structure. The RuvB hexamer acts as an ATP-dependent pump, pulling dsDNA into and through the RuvAB complex. HJ branch migration allows RuvC to scan DNA until it finds its consensus sequence, where it cleaves and resolves the cruciform DNA.</text>
</comment>
<keyword evidence="1 6" id="KW-0963">Cytoplasm</keyword>
<dbReference type="HAMAP" id="MF_00031">
    <property type="entry name" value="DNA_HJ_migration_RuvA"/>
    <property type="match status" value="1"/>
</dbReference>
<dbReference type="InterPro" id="IPR010994">
    <property type="entry name" value="RuvA_2-like"/>
</dbReference>
<comment type="similarity">
    <text evidence="6">Belongs to the RuvA family.</text>
</comment>
<dbReference type="Pfam" id="PF14520">
    <property type="entry name" value="HHH_5"/>
    <property type="match status" value="1"/>
</dbReference>
<dbReference type="SUPFAM" id="SSF46929">
    <property type="entry name" value="DNA helicase RuvA subunit, C-terminal domain"/>
    <property type="match status" value="1"/>
</dbReference>
<evidence type="ECO:0000259" key="7">
    <source>
        <dbReference type="SMART" id="SM00278"/>
    </source>
</evidence>
<dbReference type="GO" id="GO:0005737">
    <property type="term" value="C:cytoplasm"/>
    <property type="evidence" value="ECO:0007669"/>
    <property type="project" value="UniProtKB-SubCell"/>
</dbReference>
<comment type="caution">
    <text evidence="8">The sequence shown here is derived from an EMBL/GenBank/DDBJ whole genome shotgun (WGS) entry which is preliminary data.</text>
</comment>
<keyword evidence="2 6" id="KW-0227">DNA damage</keyword>
<dbReference type="GO" id="GO:0005524">
    <property type="term" value="F:ATP binding"/>
    <property type="evidence" value="ECO:0007669"/>
    <property type="project" value="InterPro"/>
</dbReference>
<name>A0A4R2LKE8_9FIRM</name>
<evidence type="ECO:0000256" key="5">
    <source>
        <dbReference type="ARBA" id="ARBA00023204"/>
    </source>
</evidence>
<feature type="region of interest" description="Domain III" evidence="6">
    <location>
        <begin position="152"/>
        <end position="198"/>
    </location>
</feature>
<dbReference type="GO" id="GO:0006281">
    <property type="term" value="P:DNA repair"/>
    <property type="evidence" value="ECO:0007669"/>
    <property type="project" value="UniProtKB-UniRule"/>
</dbReference>
<comment type="domain">
    <text evidence="6">Has three domains with a flexible linker between the domains II and III and assumes an 'L' shape. Domain III is highly mobile and contacts RuvB.</text>
</comment>
<gene>
    <name evidence="6" type="primary">ruvA</name>
    <name evidence="8" type="ORF">EV214_10187</name>
</gene>
<evidence type="ECO:0000256" key="1">
    <source>
        <dbReference type="ARBA" id="ARBA00022490"/>
    </source>
</evidence>
<evidence type="ECO:0000256" key="6">
    <source>
        <dbReference type="HAMAP-Rule" id="MF_00031"/>
    </source>
</evidence>
<dbReference type="OrthoDB" id="5293449at2"/>
<evidence type="ECO:0000256" key="3">
    <source>
        <dbReference type="ARBA" id="ARBA00023125"/>
    </source>
</evidence>
<keyword evidence="4 6" id="KW-0233">DNA recombination</keyword>
<keyword evidence="5 6" id="KW-0234">DNA repair</keyword>
<dbReference type="GO" id="GO:0009378">
    <property type="term" value="F:four-way junction helicase activity"/>
    <property type="evidence" value="ECO:0007669"/>
    <property type="project" value="InterPro"/>
</dbReference>
<keyword evidence="3 6" id="KW-0238">DNA-binding</keyword>
<dbReference type="RefSeq" id="WP_132241573.1">
    <property type="nucleotide sequence ID" value="NZ_SLWV01000001.1"/>
</dbReference>
<accession>A0A4R2LKE8</accession>
<dbReference type="GO" id="GO:0009379">
    <property type="term" value="C:Holliday junction helicase complex"/>
    <property type="evidence" value="ECO:0007669"/>
    <property type="project" value="InterPro"/>
</dbReference>
<feature type="domain" description="Helix-hairpin-helix DNA-binding motif class 1" evidence="7">
    <location>
        <begin position="108"/>
        <end position="127"/>
    </location>
</feature>
<keyword evidence="9" id="KW-1185">Reference proteome</keyword>
<dbReference type="Pfam" id="PF07499">
    <property type="entry name" value="RuvA_C"/>
    <property type="match status" value="1"/>
</dbReference>
<dbReference type="Gene3D" id="2.40.50.140">
    <property type="entry name" value="Nucleic acid-binding proteins"/>
    <property type="match status" value="1"/>
</dbReference>
<dbReference type="AlphaFoldDB" id="A0A4R2LKE8"/>
<evidence type="ECO:0000256" key="2">
    <source>
        <dbReference type="ARBA" id="ARBA00022763"/>
    </source>
</evidence>
<dbReference type="Gene3D" id="1.10.150.20">
    <property type="entry name" value="5' to 3' exonuclease, C-terminal subdomain"/>
    <property type="match status" value="1"/>
</dbReference>
<keyword evidence="8" id="KW-0067">ATP-binding</keyword>